<comment type="similarity">
    <text evidence="6">Belongs to the peptidase M48 family.</text>
</comment>
<dbReference type="RefSeq" id="WP_012523741.1">
    <property type="nucleotide sequence ID" value="NC_011144.1"/>
</dbReference>
<dbReference type="InterPro" id="IPR001915">
    <property type="entry name" value="Peptidase_M48"/>
</dbReference>
<dbReference type="OrthoDB" id="9810445at2"/>
<evidence type="ECO:0000256" key="5">
    <source>
        <dbReference type="ARBA" id="ARBA00023049"/>
    </source>
</evidence>
<evidence type="ECO:0000256" key="1">
    <source>
        <dbReference type="ARBA" id="ARBA00022670"/>
    </source>
</evidence>
<evidence type="ECO:0000256" key="3">
    <source>
        <dbReference type="ARBA" id="ARBA00022801"/>
    </source>
</evidence>
<reference evidence="8 9" key="1">
    <citation type="journal article" date="2008" name="BMC Genomics">
        <title>Complete genome of Phenylobacterium zucineum - a novel facultative intracellular bacterium isolated from human erythroleukemia cell line K562.</title>
        <authorList>
            <person name="Luo Y."/>
            <person name="Xu X."/>
            <person name="Ding Z."/>
            <person name="Liu Z."/>
            <person name="Zhang B."/>
            <person name="Yan Z."/>
            <person name="Sun J."/>
            <person name="Hu S."/>
            <person name="Hu X."/>
        </authorList>
    </citation>
    <scope>NUCLEOTIDE SEQUENCE [LARGE SCALE GENOMIC DNA]</scope>
    <source>
        <strain evidence="8 9">HLK1</strain>
    </source>
</reference>
<dbReference type="PROSITE" id="PS51257">
    <property type="entry name" value="PROKAR_LIPOPROTEIN"/>
    <property type="match status" value="1"/>
</dbReference>
<dbReference type="GO" id="GO:0016020">
    <property type="term" value="C:membrane"/>
    <property type="evidence" value="ECO:0007669"/>
    <property type="project" value="TreeGrafter"/>
</dbReference>
<evidence type="ECO:0000313" key="8">
    <source>
        <dbReference type="EMBL" id="ACG79603.1"/>
    </source>
</evidence>
<dbReference type="CDD" id="cd07331">
    <property type="entry name" value="M48C_Oma1_like"/>
    <property type="match status" value="1"/>
</dbReference>
<dbReference type="eggNOG" id="COG0501">
    <property type="taxonomic scope" value="Bacteria"/>
</dbReference>
<dbReference type="HOGENOM" id="CLU_029002_5_0_5"/>
<evidence type="ECO:0000259" key="7">
    <source>
        <dbReference type="Pfam" id="PF01435"/>
    </source>
</evidence>
<sequence>MRFIPIAAAGAAGVLGLAACAYNEDLGRSQFLLVNDAALAQSAQQAWAQTLATSKVSNDRAAQARVQRVAARLVEAAGLGDRSWEYVVFEDPQANAFVLPGGKIGVNTGMLSVVENDDQLAAVIGHELAHSVANHAGERYSQTAATQLALGIGQSALGGRVGAETAKQISAFGGVGAQLGVLLPFSRRHELEADRLGVDFMARAGYRPAEAVKLWRNMQAASTGGRPPQLLSTHPSEATRIAELERYIAGMPARPR</sequence>
<evidence type="ECO:0000313" key="9">
    <source>
        <dbReference type="Proteomes" id="UP000001868"/>
    </source>
</evidence>
<accession>B4RAK5</accession>
<protein>
    <submittedName>
        <fullName evidence="8">Zn-dependent protease with chaperone function</fullName>
    </submittedName>
</protein>
<proteinExistence type="inferred from homology"/>
<dbReference type="PANTHER" id="PTHR22726:SF24">
    <property type="entry name" value="M48 FAMILY METALLOPEPTIDASE"/>
    <property type="match status" value="1"/>
</dbReference>
<dbReference type="KEGG" id="pzu:PHZ_c3194"/>
<feature type="domain" description="Peptidase M48" evidence="7">
    <location>
        <begin position="62"/>
        <end position="246"/>
    </location>
</feature>
<keyword evidence="5 6" id="KW-0482">Metalloprotease</keyword>
<gene>
    <name evidence="8" type="ordered locus">PHZ_c3194</name>
</gene>
<dbReference type="Pfam" id="PF01435">
    <property type="entry name" value="Peptidase_M48"/>
    <property type="match status" value="1"/>
</dbReference>
<dbReference type="AlphaFoldDB" id="B4RAK5"/>
<keyword evidence="9" id="KW-1185">Reference proteome</keyword>
<keyword evidence="3 6" id="KW-0378">Hydrolase</keyword>
<dbReference type="GO" id="GO:0004222">
    <property type="term" value="F:metalloendopeptidase activity"/>
    <property type="evidence" value="ECO:0007669"/>
    <property type="project" value="InterPro"/>
</dbReference>
<evidence type="ECO:0000256" key="4">
    <source>
        <dbReference type="ARBA" id="ARBA00022833"/>
    </source>
</evidence>
<dbReference type="Proteomes" id="UP000001868">
    <property type="component" value="Chromosome"/>
</dbReference>
<keyword evidence="2" id="KW-0479">Metal-binding</keyword>
<dbReference type="GO" id="GO:0051603">
    <property type="term" value="P:proteolysis involved in protein catabolic process"/>
    <property type="evidence" value="ECO:0007669"/>
    <property type="project" value="TreeGrafter"/>
</dbReference>
<dbReference type="GO" id="GO:0046872">
    <property type="term" value="F:metal ion binding"/>
    <property type="evidence" value="ECO:0007669"/>
    <property type="project" value="UniProtKB-KW"/>
</dbReference>
<evidence type="ECO:0000256" key="6">
    <source>
        <dbReference type="RuleBase" id="RU003983"/>
    </source>
</evidence>
<keyword evidence="1 6" id="KW-0645">Protease</keyword>
<comment type="cofactor">
    <cofactor evidence="6">
        <name>Zn(2+)</name>
        <dbReference type="ChEBI" id="CHEBI:29105"/>
    </cofactor>
    <text evidence="6">Binds 1 zinc ion per subunit.</text>
</comment>
<organism evidence="8 9">
    <name type="scientific">Phenylobacterium zucineum (strain HLK1)</name>
    <dbReference type="NCBI Taxonomy" id="450851"/>
    <lineage>
        <taxon>Bacteria</taxon>
        <taxon>Pseudomonadati</taxon>
        <taxon>Pseudomonadota</taxon>
        <taxon>Alphaproteobacteria</taxon>
        <taxon>Caulobacterales</taxon>
        <taxon>Caulobacteraceae</taxon>
        <taxon>Phenylobacterium</taxon>
    </lineage>
</organism>
<evidence type="ECO:0000256" key="2">
    <source>
        <dbReference type="ARBA" id="ARBA00022723"/>
    </source>
</evidence>
<dbReference type="PANTHER" id="PTHR22726">
    <property type="entry name" value="METALLOENDOPEPTIDASE OMA1"/>
    <property type="match status" value="1"/>
</dbReference>
<keyword evidence="4 6" id="KW-0862">Zinc</keyword>
<dbReference type="EMBL" id="CP000747">
    <property type="protein sequence ID" value="ACG79603.1"/>
    <property type="molecule type" value="Genomic_DNA"/>
</dbReference>
<name>B4RAK5_PHEZH</name>
<dbReference type="InterPro" id="IPR051156">
    <property type="entry name" value="Mito/Outer_Membr_Metalloprot"/>
</dbReference>
<dbReference type="Gene3D" id="3.30.2010.10">
    <property type="entry name" value="Metalloproteases ('zincins'), catalytic domain"/>
    <property type="match status" value="1"/>
</dbReference>